<dbReference type="SUPFAM" id="SSF47576">
    <property type="entry name" value="Calponin-homology domain, CH-domain"/>
    <property type="match status" value="1"/>
</dbReference>
<dbReference type="InterPro" id="IPR001715">
    <property type="entry name" value="CH_dom"/>
</dbReference>
<evidence type="ECO:0000313" key="2">
    <source>
        <dbReference type="EMBL" id="KAI7731585.1"/>
    </source>
</evidence>
<gene>
    <name evidence="2" type="ORF">M8C21_015187</name>
</gene>
<sequence>MALSFSVANVMEDVLQQHDNRSKELDLDSRRAEEAATRRYEATGWIRKMIGVVGAKDMPAEPSEEEFRVALRSGLILCYVINKVDPGAVT</sequence>
<protein>
    <recommendedName>
        <fullName evidence="1">Calponin-homology (CH) domain-containing protein</fullName>
    </recommendedName>
</protein>
<dbReference type="PROSITE" id="PS50021">
    <property type="entry name" value="CH"/>
    <property type="match status" value="1"/>
</dbReference>
<evidence type="ECO:0000313" key="3">
    <source>
        <dbReference type="Proteomes" id="UP001206925"/>
    </source>
</evidence>
<proteinExistence type="predicted"/>
<keyword evidence="3" id="KW-1185">Reference proteome</keyword>
<reference evidence="2" key="1">
    <citation type="submission" date="2022-06" db="EMBL/GenBank/DDBJ databases">
        <title>Uncovering the hologenomic basis of an extraordinary plant invasion.</title>
        <authorList>
            <person name="Bieker V.C."/>
            <person name="Martin M.D."/>
            <person name="Gilbert T."/>
            <person name="Hodgins K."/>
            <person name="Battlay P."/>
            <person name="Petersen B."/>
            <person name="Wilson J."/>
        </authorList>
    </citation>
    <scope>NUCLEOTIDE SEQUENCE</scope>
    <source>
        <strain evidence="2">AA19_3_7</strain>
        <tissue evidence="2">Leaf</tissue>
    </source>
</reference>
<dbReference type="InterPro" id="IPR036872">
    <property type="entry name" value="CH_dom_sf"/>
</dbReference>
<comment type="caution">
    <text evidence="2">The sequence shown here is derived from an EMBL/GenBank/DDBJ whole genome shotgun (WGS) entry which is preliminary data.</text>
</comment>
<feature type="domain" description="Calponin-homology (CH)" evidence="1">
    <location>
        <begin position="36"/>
        <end position="90"/>
    </location>
</feature>
<dbReference type="AlphaFoldDB" id="A0AAD5BY83"/>
<accession>A0AAD5BY83</accession>
<dbReference type="Gene3D" id="1.10.418.10">
    <property type="entry name" value="Calponin-like domain"/>
    <property type="match status" value="1"/>
</dbReference>
<feature type="non-terminal residue" evidence="2">
    <location>
        <position position="1"/>
    </location>
</feature>
<evidence type="ECO:0000259" key="1">
    <source>
        <dbReference type="PROSITE" id="PS50021"/>
    </source>
</evidence>
<dbReference type="Proteomes" id="UP001206925">
    <property type="component" value="Unassembled WGS sequence"/>
</dbReference>
<organism evidence="2 3">
    <name type="scientific">Ambrosia artemisiifolia</name>
    <name type="common">Common ragweed</name>
    <dbReference type="NCBI Taxonomy" id="4212"/>
    <lineage>
        <taxon>Eukaryota</taxon>
        <taxon>Viridiplantae</taxon>
        <taxon>Streptophyta</taxon>
        <taxon>Embryophyta</taxon>
        <taxon>Tracheophyta</taxon>
        <taxon>Spermatophyta</taxon>
        <taxon>Magnoliopsida</taxon>
        <taxon>eudicotyledons</taxon>
        <taxon>Gunneridae</taxon>
        <taxon>Pentapetalae</taxon>
        <taxon>asterids</taxon>
        <taxon>campanulids</taxon>
        <taxon>Asterales</taxon>
        <taxon>Asteraceae</taxon>
        <taxon>Asteroideae</taxon>
        <taxon>Heliantheae alliance</taxon>
        <taxon>Heliantheae</taxon>
        <taxon>Ambrosia</taxon>
    </lineage>
</organism>
<name>A0AAD5BY83_AMBAR</name>
<dbReference type="EMBL" id="JAMZMK010010422">
    <property type="protein sequence ID" value="KAI7731585.1"/>
    <property type="molecule type" value="Genomic_DNA"/>
</dbReference>